<gene>
    <name evidence="3" type="ORF">ACFOWE_20050</name>
</gene>
<evidence type="ECO:0000313" key="4">
    <source>
        <dbReference type="Proteomes" id="UP001595850"/>
    </source>
</evidence>
<feature type="domain" description="DUF397" evidence="2">
    <location>
        <begin position="9"/>
        <end position="63"/>
    </location>
</feature>
<evidence type="ECO:0000256" key="1">
    <source>
        <dbReference type="SAM" id="MobiDB-lite"/>
    </source>
</evidence>
<reference evidence="4" key="1">
    <citation type="journal article" date="2019" name="Int. J. Syst. Evol. Microbiol.">
        <title>The Global Catalogue of Microorganisms (GCM) 10K type strain sequencing project: providing services to taxonomists for standard genome sequencing and annotation.</title>
        <authorList>
            <consortium name="The Broad Institute Genomics Platform"/>
            <consortium name="The Broad Institute Genome Sequencing Center for Infectious Disease"/>
            <person name="Wu L."/>
            <person name="Ma J."/>
        </authorList>
    </citation>
    <scope>NUCLEOTIDE SEQUENCE [LARGE SCALE GENOMIC DNA]</scope>
    <source>
        <strain evidence="4">TBRC 4489</strain>
    </source>
</reference>
<dbReference type="Pfam" id="PF04149">
    <property type="entry name" value="DUF397"/>
    <property type="match status" value="1"/>
</dbReference>
<protein>
    <submittedName>
        <fullName evidence="3">DUF397 domain-containing protein</fullName>
    </submittedName>
</protein>
<dbReference type="Proteomes" id="UP001595850">
    <property type="component" value="Unassembled WGS sequence"/>
</dbReference>
<organism evidence="3 4">
    <name type="scientific">Planomonospora corallina</name>
    <dbReference type="NCBI Taxonomy" id="1806052"/>
    <lineage>
        <taxon>Bacteria</taxon>
        <taxon>Bacillati</taxon>
        <taxon>Actinomycetota</taxon>
        <taxon>Actinomycetes</taxon>
        <taxon>Streptosporangiales</taxon>
        <taxon>Streptosporangiaceae</taxon>
        <taxon>Planomonospora</taxon>
    </lineage>
</organism>
<dbReference type="EMBL" id="JBHSBM010000023">
    <property type="protein sequence ID" value="MFC4060602.1"/>
    <property type="molecule type" value="Genomic_DNA"/>
</dbReference>
<name>A0ABV8I967_9ACTN</name>
<keyword evidence="4" id="KW-1185">Reference proteome</keyword>
<evidence type="ECO:0000259" key="2">
    <source>
        <dbReference type="Pfam" id="PF04149"/>
    </source>
</evidence>
<dbReference type="InterPro" id="IPR007278">
    <property type="entry name" value="DUF397"/>
</dbReference>
<sequence length="71" mass="7306">MSGEDLSDAVWHKSSYSGGNGGSCVEVASLSGGRVGVRDSKDRSGPVLVFTPAEWRAFLAGVKSGEFDGQG</sequence>
<dbReference type="RefSeq" id="WP_377290004.1">
    <property type="nucleotide sequence ID" value="NZ_JBHSBM010000023.1"/>
</dbReference>
<evidence type="ECO:0000313" key="3">
    <source>
        <dbReference type="EMBL" id="MFC4060602.1"/>
    </source>
</evidence>
<comment type="caution">
    <text evidence="3">The sequence shown here is derived from an EMBL/GenBank/DDBJ whole genome shotgun (WGS) entry which is preliminary data.</text>
</comment>
<feature type="region of interest" description="Disordered" evidence="1">
    <location>
        <begin position="1"/>
        <end position="20"/>
    </location>
</feature>
<accession>A0ABV8I967</accession>
<proteinExistence type="predicted"/>